<keyword evidence="2" id="KW-1185">Reference proteome</keyword>
<reference evidence="1 2" key="1">
    <citation type="journal article" date="2018" name="J. Allergy Clin. Immunol.">
        <title>High-quality assembly of Dermatophagoides pteronyssinus genome and transcriptome reveals a wide range of novel allergens.</title>
        <authorList>
            <person name="Liu X.Y."/>
            <person name="Yang K.Y."/>
            <person name="Wang M.Q."/>
            <person name="Kwok J.S."/>
            <person name="Zeng X."/>
            <person name="Yang Z."/>
            <person name="Xiao X.J."/>
            <person name="Lau C.P."/>
            <person name="Li Y."/>
            <person name="Huang Z.M."/>
            <person name="Ba J.G."/>
            <person name="Yim A.K."/>
            <person name="Ouyang C.Y."/>
            <person name="Ngai S.M."/>
            <person name="Chan T.F."/>
            <person name="Leung E.L."/>
            <person name="Liu L."/>
            <person name="Liu Z.G."/>
            <person name="Tsui S.K."/>
        </authorList>
    </citation>
    <scope>NUCLEOTIDE SEQUENCE [LARGE SCALE GENOMIC DNA]</scope>
    <source>
        <strain evidence="1">Derp</strain>
    </source>
</reference>
<dbReference type="EMBL" id="NJHN03000031">
    <property type="protein sequence ID" value="KAH9423648.1"/>
    <property type="molecule type" value="Genomic_DNA"/>
</dbReference>
<evidence type="ECO:0000313" key="2">
    <source>
        <dbReference type="Proteomes" id="UP000887458"/>
    </source>
</evidence>
<reference evidence="1 2" key="2">
    <citation type="journal article" date="2022" name="Mol. Biol. Evol.">
        <title>Comparative Genomics Reveals Insights into the Divergent Evolution of Astigmatic Mites and Household Pest Adaptations.</title>
        <authorList>
            <person name="Xiong Q."/>
            <person name="Wan A.T."/>
            <person name="Liu X."/>
            <person name="Fung C.S."/>
            <person name="Xiao X."/>
            <person name="Malainual N."/>
            <person name="Hou J."/>
            <person name="Wang L."/>
            <person name="Wang M."/>
            <person name="Yang K.Y."/>
            <person name="Cui Y."/>
            <person name="Leung E.L."/>
            <person name="Nong W."/>
            <person name="Shin S.K."/>
            <person name="Au S.W."/>
            <person name="Jeong K.Y."/>
            <person name="Chew F.T."/>
            <person name="Hui J.H."/>
            <person name="Leung T.F."/>
            <person name="Tungtrongchitr A."/>
            <person name="Zhong N."/>
            <person name="Liu Z."/>
            <person name="Tsui S.K."/>
        </authorList>
    </citation>
    <scope>NUCLEOTIDE SEQUENCE [LARGE SCALE GENOMIC DNA]</scope>
    <source>
        <strain evidence="1">Derp</strain>
    </source>
</reference>
<dbReference type="Proteomes" id="UP000887458">
    <property type="component" value="Unassembled WGS sequence"/>
</dbReference>
<proteinExistence type="predicted"/>
<accession>A0ABQ8JML1</accession>
<sequence length="62" mass="7186">MILPVPPPLVPLVILKFFSIFLQPFNIESKRFLKLFKQIHALHSTLFGNDELFCGCLSEKRI</sequence>
<name>A0ABQ8JML1_DERPT</name>
<organism evidence="1 2">
    <name type="scientific">Dermatophagoides pteronyssinus</name>
    <name type="common">European house dust mite</name>
    <dbReference type="NCBI Taxonomy" id="6956"/>
    <lineage>
        <taxon>Eukaryota</taxon>
        <taxon>Metazoa</taxon>
        <taxon>Ecdysozoa</taxon>
        <taxon>Arthropoda</taxon>
        <taxon>Chelicerata</taxon>
        <taxon>Arachnida</taxon>
        <taxon>Acari</taxon>
        <taxon>Acariformes</taxon>
        <taxon>Sarcoptiformes</taxon>
        <taxon>Astigmata</taxon>
        <taxon>Psoroptidia</taxon>
        <taxon>Analgoidea</taxon>
        <taxon>Pyroglyphidae</taxon>
        <taxon>Dermatophagoidinae</taxon>
        <taxon>Dermatophagoides</taxon>
    </lineage>
</organism>
<comment type="caution">
    <text evidence="1">The sequence shown here is derived from an EMBL/GenBank/DDBJ whole genome shotgun (WGS) entry which is preliminary data.</text>
</comment>
<evidence type="ECO:0000313" key="1">
    <source>
        <dbReference type="EMBL" id="KAH9423648.1"/>
    </source>
</evidence>
<protein>
    <submittedName>
        <fullName evidence="1">Uncharacterized protein</fullName>
    </submittedName>
</protein>
<gene>
    <name evidence="1" type="ORF">DERP_005228</name>
</gene>